<dbReference type="HOGENOM" id="CLU_2574480_0_0_1"/>
<accession>A0A0C3I0X0</accession>
<proteinExistence type="predicted"/>
<keyword evidence="3" id="KW-1185">Reference proteome</keyword>
<evidence type="ECO:0000313" key="3">
    <source>
        <dbReference type="Proteomes" id="UP000054321"/>
    </source>
</evidence>
<protein>
    <submittedName>
        <fullName evidence="2">Uncharacterized protein</fullName>
    </submittedName>
</protein>
<name>A0A0C3I0X0_OIDMZ</name>
<sequence length="81" mass="9236">MLSEHSRLPGIGFREMPGCSRYWQRVHRNIASRTAPPSPSFHDMLLNLFATISLVFESLSLMVIISSLRNQTLTTSIIAWF</sequence>
<keyword evidence="1" id="KW-0472">Membrane</keyword>
<keyword evidence="1" id="KW-1133">Transmembrane helix</keyword>
<evidence type="ECO:0000256" key="1">
    <source>
        <dbReference type="SAM" id="Phobius"/>
    </source>
</evidence>
<dbReference type="AlphaFoldDB" id="A0A0C3I0X0"/>
<evidence type="ECO:0000313" key="2">
    <source>
        <dbReference type="EMBL" id="KIN08720.1"/>
    </source>
</evidence>
<dbReference type="InParanoid" id="A0A0C3I0X0"/>
<feature type="transmembrane region" description="Helical" evidence="1">
    <location>
        <begin position="44"/>
        <end position="65"/>
    </location>
</feature>
<reference evidence="2 3" key="1">
    <citation type="submission" date="2014-04" db="EMBL/GenBank/DDBJ databases">
        <authorList>
            <consortium name="DOE Joint Genome Institute"/>
            <person name="Kuo A."/>
            <person name="Martino E."/>
            <person name="Perotto S."/>
            <person name="Kohler A."/>
            <person name="Nagy L.G."/>
            <person name="Floudas D."/>
            <person name="Copeland A."/>
            <person name="Barry K.W."/>
            <person name="Cichocki N."/>
            <person name="Veneault-Fourrey C."/>
            <person name="LaButti K."/>
            <person name="Lindquist E.A."/>
            <person name="Lipzen A."/>
            <person name="Lundell T."/>
            <person name="Morin E."/>
            <person name="Murat C."/>
            <person name="Sun H."/>
            <person name="Tunlid A."/>
            <person name="Henrissat B."/>
            <person name="Grigoriev I.V."/>
            <person name="Hibbett D.S."/>
            <person name="Martin F."/>
            <person name="Nordberg H.P."/>
            <person name="Cantor M.N."/>
            <person name="Hua S.X."/>
        </authorList>
    </citation>
    <scope>NUCLEOTIDE SEQUENCE [LARGE SCALE GENOMIC DNA]</scope>
    <source>
        <strain evidence="2 3">Zn</strain>
    </source>
</reference>
<gene>
    <name evidence="2" type="ORF">OIDMADRAFT_16750</name>
</gene>
<keyword evidence="1" id="KW-0812">Transmembrane</keyword>
<organism evidence="2 3">
    <name type="scientific">Oidiodendron maius (strain Zn)</name>
    <dbReference type="NCBI Taxonomy" id="913774"/>
    <lineage>
        <taxon>Eukaryota</taxon>
        <taxon>Fungi</taxon>
        <taxon>Dikarya</taxon>
        <taxon>Ascomycota</taxon>
        <taxon>Pezizomycotina</taxon>
        <taxon>Leotiomycetes</taxon>
        <taxon>Leotiomycetes incertae sedis</taxon>
        <taxon>Myxotrichaceae</taxon>
        <taxon>Oidiodendron</taxon>
    </lineage>
</organism>
<dbReference type="Proteomes" id="UP000054321">
    <property type="component" value="Unassembled WGS sequence"/>
</dbReference>
<reference evidence="3" key="2">
    <citation type="submission" date="2015-01" db="EMBL/GenBank/DDBJ databases">
        <title>Evolutionary Origins and Diversification of the Mycorrhizal Mutualists.</title>
        <authorList>
            <consortium name="DOE Joint Genome Institute"/>
            <consortium name="Mycorrhizal Genomics Consortium"/>
            <person name="Kohler A."/>
            <person name="Kuo A."/>
            <person name="Nagy L.G."/>
            <person name="Floudas D."/>
            <person name="Copeland A."/>
            <person name="Barry K.W."/>
            <person name="Cichocki N."/>
            <person name="Veneault-Fourrey C."/>
            <person name="LaButti K."/>
            <person name="Lindquist E.A."/>
            <person name="Lipzen A."/>
            <person name="Lundell T."/>
            <person name="Morin E."/>
            <person name="Murat C."/>
            <person name="Riley R."/>
            <person name="Ohm R."/>
            <person name="Sun H."/>
            <person name="Tunlid A."/>
            <person name="Henrissat B."/>
            <person name="Grigoriev I.V."/>
            <person name="Hibbett D.S."/>
            <person name="Martin F."/>
        </authorList>
    </citation>
    <scope>NUCLEOTIDE SEQUENCE [LARGE SCALE GENOMIC DNA]</scope>
    <source>
        <strain evidence="3">Zn</strain>
    </source>
</reference>
<dbReference type="EMBL" id="KN832870">
    <property type="protein sequence ID" value="KIN08720.1"/>
    <property type="molecule type" value="Genomic_DNA"/>
</dbReference>